<dbReference type="GO" id="GO:0008360">
    <property type="term" value="P:regulation of cell shape"/>
    <property type="evidence" value="ECO:0007669"/>
    <property type="project" value="UniProtKB-KW"/>
</dbReference>
<accession>A0A1G2PW86</accession>
<dbReference type="InterPro" id="IPR013221">
    <property type="entry name" value="Mur_ligase_cen"/>
</dbReference>
<evidence type="ECO:0000256" key="4">
    <source>
        <dbReference type="ARBA" id="ARBA00022741"/>
    </source>
</evidence>
<dbReference type="AlphaFoldDB" id="A0A1G2PW86"/>
<evidence type="ECO:0000313" key="13">
    <source>
        <dbReference type="Proteomes" id="UP000177865"/>
    </source>
</evidence>
<feature type="domain" description="Mur ligase C-terminal" evidence="10">
    <location>
        <begin position="278"/>
        <end position="407"/>
    </location>
</feature>
<name>A0A1G2PW86_9BACT</name>
<dbReference type="GO" id="GO:0051301">
    <property type="term" value="P:cell division"/>
    <property type="evidence" value="ECO:0007669"/>
    <property type="project" value="UniProtKB-KW"/>
</dbReference>
<dbReference type="SUPFAM" id="SSF53244">
    <property type="entry name" value="MurD-like peptide ligases, peptide-binding domain"/>
    <property type="match status" value="1"/>
</dbReference>
<keyword evidence="3" id="KW-0436">Ligase</keyword>
<dbReference type="GO" id="GO:0004326">
    <property type="term" value="F:tetrahydrofolylpolyglutamate synthase activity"/>
    <property type="evidence" value="ECO:0007669"/>
    <property type="project" value="InterPro"/>
</dbReference>
<keyword evidence="5" id="KW-0067">ATP-binding</keyword>
<evidence type="ECO:0000256" key="9">
    <source>
        <dbReference type="RuleBase" id="RU004135"/>
    </source>
</evidence>
<proteinExistence type="inferred from homology"/>
<evidence type="ECO:0000259" key="11">
    <source>
        <dbReference type="Pfam" id="PF08245"/>
    </source>
</evidence>
<feature type="domain" description="Mur ligase central" evidence="11">
    <location>
        <begin position="42"/>
        <end position="256"/>
    </location>
</feature>
<evidence type="ECO:0000256" key="1">
    <source>
        <dbReference type="ARBA" id="ARBA00005898"/>
    </source>
</evidence>
<dbReference type="Gene3D" id="3.90.190.20">
    <property type="entry name" value="Mur ligase, C-terminal domain"/>
    <property type="match status" value="1"/>
</dbReference>
<dbReference type="GO" id="GO:0071555">
    <property type="term" value="P:cell wall organization"/>
    <property type="evidence" value="ECO:0007669"/>
    <property type="project" value="UniProtKB-KW"/>
</dbReference>
<comment type="pathway">
    <text evidence="9">Cell wall biogenesis; peptidoglycan biosynthesis.</text>
</comment>
<comment type="similarity">
    <text evidence="1">Belongs to the MurCDEF family. MurE subfamily.</text>
</comment>
<evidence type="ECO:0000259" key="10">
    <source>
        <dbReference type="Pfam" id="PF02875"/>
    </source>
</evidence>
<dbReference type="GO" id="GO:0009252">
    <property type="term" value="P:peptidoglycan biosynthetic process"/>
    <property type="evidence" value="ECO:0007669"/>
    <property type="project" value="UniProtKB-UniPathway"/>
</dbReference>
<evidence type="ECO:0000313" key="12">
    <source>
        <dbReference type="EMBL" id="OHA52590.1"/>
    </source>
</evidence>
<dbReference type="PROSITE" id="PS01011">
    <property type="entry name" value="FOLYLPOLYGLU_SYNT_1"/>
    <property type="match status" value="1"/>
</dbReference>
<dbReference type="Pfam" id="PF08245">
    <property type="entry name" value="Mur_ligase_M"/>
    <property type="match status" value="1"/>
</dbReference>
<keyword evidence="8 9" id="KW-0961">Cell wall biogenesis/degradation</keyword>
<keyword evidence="2" id="KW-0963">Cytoplasm</keyword>
<protein>
    <recommendedName>
        <fullName evidence="14">UDP-N-acetylmuramyl-tripeptide synthetase</fullName>
    </recommendedName>
</protein>
<dbReference type="GO" id="GO:0005524">
    <property type="term" value="F:ATP binding"/>
    <property type="evidence" value="ECO:0007669"/>
    <property type="project" value="UniProtKB-KW"/>
</dbReference>
<dbReference type="InterPro" id="IPR036615">
    <property type="entry name" value="Mur_ligase_C_dom_sf"/>
</dbReference>
<dbReference type="NCBIfam" id="TIGR01085">
    <property type="entry name" value="murE"/>
    <property type="match status" value="1"/>
</dbReference>
<dbReference type="Gene3D" id="3.40.1190.10">
    <property type="entry name" value="Mur-like, catalytic domain"/>
    <property type="match status" value="1"/>
</dbReference>
<evidence type="ECO:0000256" key="7">
    <source>
        <dbReference type="ARBA" id="ARBA00022984"/>
    </source>
</evidence>
<keyword evidence="7 9" id="KW-0573">Peptidoglycan synthesis</keyword>
<dbReference type="InterPro" id="IPR036565">
    <property type="entry name" value="Mur-like_cat_sf"/>
</dbReference>
<dbReference type="PANTHER" id="PTHR23135">
    <property type="entry name" value="MUR LIGASE FAMILY MEMBER"/>
    <property type="match status" value="1"/>
</dbReference>
<evidence type="ECO:0000256" key="6">
    <source>
        <dbReference type="ARBA" id="ARBA00022960"/>
    </source>
</evidence>
<reference evidence="12 13" key="1">
    <citation type="journal article" date="2016" name="Nat. Commun.">
        <title>Thousands of microbial genomes shed light on interconnected biogeochemical processes in an aquifer system.</title>
        <authorList>
            <person name="Anantharaman K."/>
            <person name="Brown C.T."/>
            <person name="Hug L.A."/>
            <person name="Sharon I."/>
            <person name="Castelle C.J."/>
            <person name="Probst A.J."/>
            <person name="Thomas B.C."/>
            <person name="Singh A."/>
            <person name="Wilkins M.J."/>
            <person name="Karaoz U."/>
            <person name="Brodie E.L."/>
            <person name="Williams K.H."/>
            <person name="Hubbard S.S."/>
            <person name="Banfield J.F."/>
        </authorList>
    </citation>
    <scope>NUCLEOTIDE SEQUENCE [LARGE SCALE GENOMIC DNA]</scope>
</reference>
<keyword evidence="9" id="KW-0132">Cell division</keyword>
<dbReference type="InterPro" id="IPR005761">
    <property type="entry name" value="UDP-N-AcMur-Glu-dNH2Pim_ligase"/>
</dbReference>
<keyword evidence="6 9" id="KW-0133">Cell shape</keyword>
<evidence type="ECO:0008006" key="14">
    <source>
        <dbReference type="Google" id="ProtNLM"/>
    </source>
</evidence>
<evidence type="ECO:0000256" key="5">
    <source>
        <dbReference type="ARBA" id="ARBA00022840"/>
    </source>
</evidence>
<keyword evidence="4" id="KW-0547">Nucleotide-binding</keyword>
<comment type="subcellular location">
    <subcellularLocation>
        <location evidence="9">Cytoplasm</location>
    </subcellularLocation>
</comment>
<dbReference type="InterPro" id="IPR018109">
    <property type="entry name" value="Folylpolyglutamate_synth_CS"/>
</dbReference>
<evidence type="ECO:0000256" key="3">
    <source>
        <dbReference type="ARBA" id="ARBA00022598"/>
    </source>
</evidence>
<gene>
    <name evidence="12" type="ORF">A2991_00695</name>
</gene>
<sequence length="436" mass="47314">MAMGFARRLIPRAVVSWYHLVWAFIAAARYGFPARKLIVIGVTGTNGKSSTVYLLARILEEGGVRVAAASSIEFQVGERKWTNAFKMTMPGRGFLQKLLADAVRTGCTHAVLEVTSEGILQHRHRFIDFRAAVFLNLSPEHIERHGSYDAYRSAKGELFRALRSTVNNRHPTTIVVNAADKEAGYFLRFPAGRYVGFRLEGRGAVAAVPKNGVEVIARNTSATAEGIRFSLGDTVCASPLRGAFHIENALAAVATAMTLGVPLSTCAAALRRIRNIPGRFEEISSENGPAIVVDYAHTPEALRSVYAASKQHWSHLVCVLGATGGGRDKWKRAALGKLAAEHCDSIVVADEDPYDEDPAAIRRGVMDGAIAASGESRLEEIPDRRLAIRRALAKAAPGGAVVITGKGSEPWMVIAKGKKIPWDDRQIAREELARLE</sequence>
<dbReference type="SUPFAM" id="SSF53623">
    <property type="entry name" value="MurD-like peptide ligases, catalytic domain"/>
    <property type="match status" value="1"/>
</dbReference>
<keyword evidence="9" id="KW-0131">Cell cycle</keyword>
<dbReference type="PANTHER" id="PTHR23135:SF4">
    <property type="entry name" value="UDP-N-ACETYLMURAMOYL-L-ALANYL-D-GLUTAMATE--2,6-DIAMINOPIMELATE LIGASE MURE HOMOLOG, CHLOROPLASTIC"/>
    <property type="match status" value="1"/>
</dbReference>
<dbReference type="InterPro" id="IPR004101">
    <property type="entry name" value="Mur_ligase_C"/>
</dbReference>
<evidence type="ECO:0000256" key="2">
    <source>
        <dbReference type="ARBA" id="ARBA00022490"/>
    </source>
</evidence>
<dbReference type="EMBL" id="MHSZ01000029">
    <property type="protein sequence ID" value="OHA52590.1"/>
    <property type="molecule type" value="Genomic_DNA"/>
</dbReference>
<dbReference type="Proteomes" id="UP000177865">
    <property type="component" value="Unassembled WGS sequence"/>
</dbReference>
<dbReference type="GO" id="GO:0005737">
    <property type="term" value="C:cytoplasm"/>
    <property type="evidence" value="ECO:0007669"/>
    <property type="project" value="UniProtKB-SubCell"/>
</dbReference>
<evidence type="ECO:0000256" key="8">
    <source>
        <dbReference type="ARBA" id="ARBA00023316"/>
    </source>
</evidence>
<organism evidence="12 13">
    <name type="scientific">Candidatus Terrybacteria bacterium RIFCSPLOWO2_01_FULL_58_14</name>
    <dbReference type="NCBI Taxonomy" id="1802369"/>
    <lineage>
        <taxon>Bacteria</taxon>
        <taxon>Candidatus Terryibacteriota</taxon>
    </lineage>
</organism>
<dbReference type="Pfam" id="PF02875">
    <property type="entry name" value="Mur_ligase_C"/>
    <property type="match status" value="1"/>
</dbReference>
<dbReference type="UniPathway" id="UPA00219"/>
<comment type="caution">
    <text evidence="12">The sequence shown here is derived from an EMBL/GenBank/DDBJ whole genome shotgun (WGS) entry which is preliminary data.</text>
</comment>